<dbReference type="InterPro" id="IPR002477">
    <property type="entry name" value="Peptidoglycan-bd-like"/>
</dbReference>
<sequence>MISTVPIMTVLPAFRRFPASAAVLARVFAVAVVLGCAGAGAVVPVAADPSYEDWAELRMCESSDRYGTNTGNGYYGAYQFDLATWRSVGGEGRPDRAAPAEQDYRALYLYRMRGWQPWECAGEGFLELREDSDARSGVVPSYEDSTYIGDPEAPQPEPRPPHEPDTGPETMPPWPGVVYAYGDCATALRDFQLRMNAYDFDHEFTGSGCYYEKTREAVLAVQRANGINDSGRLGPKTWRAAWEGEPPN</sequence>
<keyword evidence="7" id="KW-1185">Reference proteome</keyword>
<dbReference type="EMBL" id="JACCKD010000003">
    <property type="protein sequence ID" value="MBA0125841.1"/>
    <property type="molecule type" value="Genomic_DNA"/>
</dbReference>
<protein>
    <submittedName>
        <fullName evidence="6">Transglycosylase family protein</fullName>
    </submittedName>
</protein>
<dbReference type="CDD" id="cd13925">
    <property type="entry name" value="RPF"/>
    <property type="match status" value="1"/>
</dbReference>
<dbReference type="GO" id="GO:0016787">
    <property type="term" value="F:hydrolase activity"/>
    <property type="evidence" value="ECO:0007669"/>
    <property type="project" value="UniProtKB-KW"/>
</dbReference>
<accession>A0A838AA34</accession>
<dbReference type="InterPro" id="IPR036365">
    <property type="entry name" value="PGBD-like_sf"/>
</dbReference>
<evidence type="ECO:0000313" key="6">
    <source>
        <dbReference type="EMBL" id="MBA0125841.1"/>
    </source>
</evidence>
<keyword evidence="2" id="KW-0378">Hydrolase</keyword>
<dbReference type="AlphaFoldDB" id="A0A838AA34"/>
<proteinExistence type="inferred from homology"/>
<dbReference type="Pfam" id="PF06737">
    <property type="entry name" value="Transglycosylas"/>
    <property type="match status" value="1"/>
</dbReference>
<evidence type="ECO:0000313" key="7">
    <source>
        <dbReference type="Proteomes" id="UP000582974"/>
    </source>
</evidence>
<evidence type="ECO:0000259" key="5">
    <source>
        <dbReference type="Pfam" id="PF06737"/>
    </source>
</evidence>
<gene>
    <name evidence="6" type="ORF">H0B56_09835</name>
</gene>
<evidence type="ECO:0000256" key="3">
    <source>
        <dbReference type="SAM" id="MobiDB-lite"/>
    </source>
</evidence>
<name>A0A838AA34_9PSEU</name>
<dbReference type="Gene3D" id="1.10.530.10">
    <property type="match status" value="1"/>
</dbReference>
<evidence type="ECO:0000259" key="4">
    <source>
        <dbReference type="Pfam" id="PF01471"/>
    </source>
</evidence>
<dbReference type="Pfam" id="PF01471">
    <property type="entry name" value="PG_binding_1"/>
    <property type="match status" value="1"/>
</dbReference>
<reference evidence="6 7" key="1">
    <citation type="submission" date="2020-07" db="EMBL/GenBank/DDBJ databases">
        <title>Genome of Haloechinothrix sp.</title>
        <authorList>
            <person name="Tang S.-K."/>
            <person name="Yang L."/>
            <person name="Zhu W.-Y."/>
        </authorList>
    </citation>
    <scope>NUCLEOTIDE SEQUENCE [LARGE SCALE GENOMIC DNA]</scope>
    <source>
        <strain evidence="6 7">YIM 98757</strain>
    </source>
</reference>
<dbReference type="Gene3D" id="1.10.101.10">
    <property type="entry name" value="PGBD-like superfamily/PGBD"/>
    <property type="match status" value="1"/>
</dbReference>
<dbReference type="InterPro" id="IPR036366">
    <property type="entry name" value="PGBDSf"/>
</dbReference>
<evidence type="ECO:0000256" key="1">
    <source>
        <dbReference type="ARBA" id="ARBA00010830"/>
    </source>
</evidence>
<dbReference type="InterPro" id="IPR010618">
    <property type="entry name" value="RPF"/>
</dbReference>
<feature type="region of interest" description="Disordered" evidence="3">
    <location>
        <begin position="136"/>
        <end position="172"/>
    </location>
</feature>
<feature type="domain" description="Peptidoglycan binding-like" evidence="4">
    <location>
        <begin position="188"/>
        <end position="240"/>
    </location>
</feature>
<dbReference type="Proteomes" id="UP000582974">
    <property type="component" value="Unassembled WGS sequence"/>
</dbReference>
<comment type="caution">
    <text evidence="6">The sequence shown here is derived from an EMBL/GenBank/DDBJ whole genome shotgun (WGS) entry which is preliminary data.</text>
</comment>
<dbReference type="SUPFAM" id="SSF47090">
    <property type="entry name" value="PGBD-like"/>
    <property type="match status" value="1"/>
</dbReference>
<dbReference type="SUPFAM" id="SSF53955">
    <property type="entry name" value="Lysozyme-like"/>
    <property type="match status" value="1"/>
</dbReference>
<organism evidence="6 7">
    <name type="scientific">Haloechinothrix aidingensis</name>
    <dbReference type="NCBI Taxonomy" id="2752311"/>
    <lineage>
        <taxon>Bacteria</taxon>
        <taxon>Bacillati</taxon>
        <taxon>Actinomycetota</taxon>
        <taxon>Actinomycetes</taxon>
        <taxon>Pseudonocardiales</taxon>
        <taxon>Pseudonocardiaceae</taxon>
        <taxon>Haloechinothrix</taxon>
    </lineage>
</organism>
<evidence type="ECO:0000256" key="2">
    <source>
        <dbReference type="ARBA" id="ARBA00022801"/>
    </source>
</evidence>
<comment type="similarity">
    <text evidence="1">Belongs to the transglycosylase family. Rpf subfamily.</text>
</comment>
<dbReference type="InterPro" id="IPR023346">
    <property type="entry name" value="Lysozyme-like_dom_sf"/>
</dbReference>
<feature type="domain" description="Resuscitation-promoting factor core lysozyme-like" evidence="5">
    <location>
        <begin position="52"/>
        <end position="120"/>
    </location>
</feature>